<evidence type="ECO:0000256" key="4">
    <source>
        <dbReference type="ARBA" id="ARBA00022692"/>
    </source>
</evidence>
<dbReference type="InterPro" id="IPR011527">
    <property type="entry name" value="ABC1_TM_dom"/>
</dbReference>
<feature type="transmembrane region" description="Helical" evidence="9">
    <location>
        <begin position="252"/>
        <end position="275"/>
    </location>
</feature>
<keyword evidence="2" id="KW-0813">Transport</keyword>
<evidence type="ECO:0000256" key="1">
    <source>
        <dbReference type="ARBA" id="ARBA00004651"/>
    </source>
</evidence>
<keyword evidence="5" id="KW-0547">Nucleotide-binding</keyword>
<evidence type="ECO:0000256" key="6">
    <source>
        <dbReference type="ARBA" id="ARBA00022840"/>
    </source>
</evidence>
<evidence type="ECO:0000313" key="13">
    <source>
        <dbReference type="Proteomes" id="UP000439522"/>
    </source>
</evidence>
<feature type="domain" description="ABC transporter" evidence="10">
    <location>
        <begin position="344"/>
        <end position="573"/>
    </location>
</feature>
<feature type="transmembrane region" description="Helical" evidence="9">
    <location>
        <begin position="281"/>
        <end position="306"/>
    </location>
</feature>
<evidence type="ECO:0000256" key="8">
    <source>
        <dbReference type="ARBA" id="ARBA00023136"/>
    </source>
</evidence>
<comment type="subcellular location">
    <subcellularLocation>
        <location evidence="1">Cell membrane</location>
        <topology evidence="1">Multi-pass membrane protein</topology>
    </subcellularLocation>
</comment>
<dbReference type="OrthoDB" id="5288711at2"/>
<dbReference type="PANTHER" id="PTHR43394:SF1">
    <property type="entry name" value="ATP-BINDING CASSETTE SUB-FAMILY B MEMBER 10, MITOCHONDRIAL"/>
    <property type="match status" value="1"/>
</dbReference>
<dbReference type="InterPro" id="IPR036640">
    <property type="entry name" value="ABC1_TM_sf"/>
</dbReference>
<organism evidence="12 13">
    <name type="scientific">Tsuneonella aeria</name>
    <dbReference type="NCBI Taxonomy" id="1837929"/>
    <lineage>
        <taxon>Bacteria</taxon>
        <taxon>Pseudomonadati</taxon>
        <taxon>Pseudomonadota</taxon>
        <taxon>Alphaproteobacteria</taxon>
        <taxon>Sphingomonadales</taxon>
        <taxon>Erythrobacteraceae</taxon>
        <taxon>Tsuneonella</taxon>
    </lineage>
</organism>
<dbReference type="InterPro" id="IPR027417">
    <property type="entry name" value="P-loop_NTPase"/>
</dbReference>
<reference evidence="12 13" key="1">
    <citation type="submission" date="2019-12" db="EMBL/GenBank/DDBJ databases">
        <title>Genomic-based taxomic classification of the family Erythrobacteraceae.</title>
        <authorList>
            <person name="Xu L."/>
        </authorList>
    </citation>
    <scope>NUCLEOTIDE SEQUENCE [LARGE SCALE GENOMIC DNA]</scope>
    <source>
        <strain evidence="12 13">100921-2</strain>
    </source>
</reference>
<evidence type="ECO:0000256" key="9">
    <source>
        <dbReference type="SAM" id="Phobius"/>
    </source>
</evidence>
<dbReference type="Gene3D" id="3.40.50.300">
    <property type="entry name" value="P-loop containing nucleotide triphosphate hydrolases"/>
    <property type="match status" value="1"/>
</dbReference>
<feature type="domain" description="ABC transmembrane type-1" evidence="11">
    <location>
        <begin position="32"/>
        <end position="310"/>
    </location>
</feature>
<keyword evidence="4 9" id="KW-0812">Transmembrane</keyword>
<dbReference type="Pfam" id="PF00664">
    <property type="entry name" value="ABC_membrane"/>
    <property type="match status" value="1"/>
</dbReference>
<evidence type="ECO:0000259" key="10">
    <source>
        <dbReference type="PROSITE" id="PS50893"/>
    </source>
</evidence>
<dbReference type="SUPFAM" id="SSF52540">
    <property type="entry name" value="P-loop containing nucleoside triphosphate hydrolases"/>
    <property type="match status" value="1"/>
</dbReference>
<dbReference type="PROSITE" id="PS50893">
    <property type="entry name" value="ABC_TRANSPORTER_2"/>
    <property type="match status" value="1"/>
</dbReference>
<dbReference type="FunFam" id="3.40.50.300:FF:000299">
    <property type="entry name" value="ABC transporter ATP-binding protein/permease"/>
    <property type="match status" value="1"/>
</dbReference>
<dbReference type="Proteomes" id="UP000439522">
    <property type="component" value="Unassembled WGS sequence"/>
</dbReference>
<dbReference type="EMBL" id="WTZA01000002">
    <property type="protein sequence ID" value="MXO76099.1"/>
    <property type="molecule type" value="Genomic_DNA"/>
</dbReference>
<evidence type="ECO:0000256" key="3">
    <source>
        <dbReference type="ARBA" id="ARBA00022475"/>
    </source>
</evidence>
<dbReference type="PROSITE" id="PS50929">
    <property type="entry name" value="ABC_TM1F"/>
    <property type="match status" value="1"/>
</dbReference>
<feature type="transmembrane region" description="Helical" evidence="9">
    <location>
        <begin position="166"/>
        <end position="185"/>
    </location>
</feature>
<dbReference type="SMART" id="SM00382">
    <property type="entry name" value="AAA"/>
    <property type="match status" value="1"/>
</dbReference>
<dbReference type="InterPro" id="IPR003593">
    <property type="entry name" value="AAA+_ATPase"/>
</dbReference>
<evidence type="ECO:0000256" key="7">
    <source>
        <dbReference type="ARBA" id="ARBA00022989"/>
    </source>
</evidence>
<keyword evidence="6" id="KW-0067">ATP-binding</keyword>
<sequence>MYQQREVEEPKGRIAEWLSGPLRKNRSLYVRVGIAAAMINLFALIVALFTMTVYDRVVPNNATESLVGLTIGLAFVLLFDFVLKMLRSYFVDVAGARVDRDIGRTIFARILAMRLDLGRRSTGGLAGLVREIETLRDFFTSATLTTLVDLPFIIITLTAIALIGGWLVLVPLVLIPLVVLAALATQPVMRSLASRTLGEALGKQAVLVETIGSLETVKSANAGKLLERRWDAAMKGHSQAALRQRLTSNMSINVAGSAQTMAYTGIVIFGVFAIADQRLTMGGLIACSILAGRAVAPLGAIANLLTRINAARTAYRQINELMEQPQEGPDTGTGLTPSTIEGAIEFRDVDFRYPGAAELALSSVSFRIKAGEHVALIGPVGSGKSTIAKLLIGLYPPGSGLIMVDGTDVRQLSPQALRSKVGALLQDNVLLTGTIRENILLGREDLPDDEMIRAAKASLAHNFIATMPNGYDVRLADRGEGLSGGQRQAIAMARALVGSPPILVFDEPTSAVDTDTEARLMANLRNEFEGRTLIVITHRPSLLNLVDRVILMSRGRVAMDGTPESITRDVARIGAR</sequence>
<dbReference type="GO" id="GO:0005524">
    <property type="term" value="F:ATP binding"/>
    <property type="evidence" value="ECO:0007669"/>
    <property type="project" value="UniProtKB-KW"/>
</dbReference>
<dbReference type="NCBIfam" id="TIGR03375">
    <property type="entry name" value="type_I_sec_LssB"/>
    <property type="match status" value="1"/>
</dbReference>
<dbReference type="InterPro" id="IPR003439">
    <property type="entry name" value="ABC_transporter-like_ATP-bd"/>
</dbReference>
<keyword evidence="8 9" id="KW-0472">Membrane</keyword>
<accession>A0A6I4TEV4</accession>
<dbReference type="Pfam" id="PF00005">
    <property type="entry name" value="ABC_tran"/>
    <property type="match status" value="1"/>
</dbReference>
<dbReference type="PROSITE" id="PS00211">
    <property type="entry name" value="ABC_TRANSPORTER_1"/>
    <property type="match status" value="1"/>
</dbReference>
<name>A0A6I4TEV4_9SPHN</name>
<feature type="transmembrane region" description="Helical" evidence="9">
    <location>
        <begin position="138"/>
        <end position="160"/>
    </location>
</feature>
<dbReference type="CDD" id="cd18587">
    <property type="entry name" value="ABC_6TM_LapB_like"/>
    <property type="match status" value="1"/>
</dbReference>
<comment type="caution">
    <text evidence="12">The sequence shown here is derived from an EMBL/GenBank/DDBJ whole genome shotgun (WGS) entry which is preliminary data.</text>
</comment>
<dbReference type="InterPro" id="IPR017750">
    <property type="entry name" value="ATPase_T1SS"/>
</dbReference>
<gene>
    <name evidence="12" type="ORF">GRI40_12820</name>
</gene>
<keyword evidence="7 9" id="KW-1133">Transmembrane helix</keyword>
<dbReference type="PANTHER" id="PTHR43394">
    <property type="entry name" value="ATP-DEPENDENT PERMEASE MDL1, MITOCHONDRIAL"/>
    <property type="match status" value="1"/>
</dbReference>
<dbReference type="AlphaFoldDB" id="A0A6I4TEV4"/>
<protein>
    <submittedName>
        <fullName evidence="12">Type I secretion system permease/ATPase</fullName>
    </submittedName>
</protein>
<dbReference type="GO" id="GO:0016887">
    <property type="term" value="F:ATP hydrolysis activity"/>
    <property type="evidence" value="ECO:0007669"/>
    <property type="project" value="InterPro"/>
</dbReference>
<dbReference type="Gene3D" id="1.20.1560.10">
    <property type="entry name" value="ABC transporter type 1, transmembrane domain"/>
    <property type="match status" value="1"/>
</dbReference>
<dbReference type="GO" id="GO:0015421">
    <property type="term" value="F:ABC-type oligopeptide transporter activity"/>
    <property type="evidence" value="ECO:0007669"/>
    <property type="project" value="TreeGrafter"/>
</dbReference>
<evidence type="ECO:0000259" key="11">
    <source>
        <dbReference type="PROSITE" id="PS50929"/>
    </source>
</evidence>
<dbReference type="InterPro" id="IPR039421">
    <property type="entry name" value="Type_1_exporter"/>
</dbReference>
<evidence type="ECO:0000313" key="12">
    <source>
        <dbReference type="EMBL" id="MXO76099.1"/>
    </source>
</evidence>
<keyword evidence="3" id="KW-1003">Cell membrane</keyword>
<evidence type="ECO:0000256" key="5">
    <source>
        <dbReference type="ARBA" id="ARBA00022741"/>
    </source>
</evidence>
<proteinExistence type="predicted"/>
<dbReference type="GO" id="GO:0005886">
    <property type="term" value="C:plasma membrane"/>
    <property type="evidence" value="ECO:0007669"/>
    <property type="project" value="UniProtKB-SubCell"/>
</dbReference>
<dbReference type="InterPro" id="IPR017871">
    <property type="entry name" value="ABC_transporter-like_CS"/>
</dbReference>
<dbReference type="SUPFAM" id="SSF90123">
    <property type="entry name" value="ABC transporter transmembrane region"/>
    <property type="match status" value="1"/>
</dbReference>
<feature type="transmembrane region" description="Helical" evidence="9">
    <location>
        <begin position="66"/>
        <end position="83"/>
    </location>
</feature>
<keyword evidence="13" id="KW-1185">Reference proteome</keyword>
<feature type="transmembrane region" description="Helical" evidence="9">
    <location>
        <begin position="28"/>
        <end position="54"/>
    </location>
</feature>
<dbReference type="RefSeq" id="WP_160611921.1">
    <property type="nucleotide sequence ID" value="NZ_WTZA01000002.1"/>
</dbReference>
<evidence type="ECO:0000256" key="2">
    <source>
        <dbReference type="ARBA" id="ARBA00022448"/>
    </source>
</evidence>